<dbReference type="CDD" id="cd00143">
    <property type="entry name" value="PP2Cc"/>
    <property type="match status" value="1"/>
</dbReference>
<proteinExistence type="predicted"/>
<dbReference type="Proteomes" id="UP000094336">
    <property type="component" value="Unassembled WGS sequence"/>
</dbReference>
<keyword evidence="3" id="KW-1185">Reference proteome</keyword>
<evidence type="ECO:0000313" key="3">
    <source>
        <dbReference type="Proteomes" id="UP000094336"/>
    </source>
</evidence>
<dbReference type="InterPro" id="IPR015655">
    <property type="entry name" value="PP2C"/>
</dbReference>
<dbReference type="GO" id="GO:0004722">
    <property type="term" value="F:protein serine/threonine phosphatase activity"/>
    <property type="evidence" value="ECO:0007669"/>
    <property type="project" value="InterPro"/>
</dbReference>
<dbReference type="OrthoDB" id="416093at2759"/>
<gene>
    <name evidence="2" type="ORF">BABINDRAFT_37247</name>
</gene>
<evidence type="ECO:0000313" key="2">
    <source>
        <dbReference type="EMBL" id="ODQ79377.1"/>
    </source>
</evidence>
<feature type="domain" description="PPM-type phosphatase" evidence="1">
    <location>
        <begin position="42"/>
        <end position="399"/>
    </location>
</feature>
<name>A0A1E3QQZ5_9ASCO</name>
<sequence length="429" mass="47915">MCLLFGTRANPLLVGFRQFHTHLSYPTAQGTLRLNLLKTAYIYGHYSSRVNRLYNEDRYSACILDLPMQLRSPLSDEAEHVTRKVFNFNIFDGHGGDECSSYLTDHLPTTVETIDLSPEHREKLILDYSKNVGGYWKMWYRKRQERFETMIEKAKEDPLYATVRDPNAKFYMDDLQFRLPLSFLQTDYDFFSTIDKAGSTCTSLYIHNILPQPKSTAPPKYHFDKGSVSKLTIAHIGDTKALLCTSSGEAHALTQPHHPSNPLESRRLNLSLIMQDSFGESRYLNFANTRAFGDIGGKTSGIAAEPEISTLLLGDAAMLASHGLRGAAKDVGASARFLVLVCDGVTDILSDQEIVDIIMNHVNNRGIQDATPQQCAMEVIKFVEAAGGDDNATCLIVRLGGWGEWPVLDRTGSAREAKLKSAVSSRDRH</sequence>
<reference evidence="3" key="1">
    <citation type="submission" date="2016-05" db="EMBL/GenBank/DDBJ databases">
        <title>Comparative genomics of biotechnologically important yeasts.</title>
        <authorList>
            <consortium name="DOE Joint Genome Institute"/>
            <person name="Riley R."/>
            <person name="Haridas S."/>
            <person name="Wolfe K.H."/>
            <person name="Lopes M.R."/>
            <person name="Hittinger C.T."/>
            <person name="Goker M."/>
            <person name="Salamov A."/>
            <person name="Wisecaver J."/>
            <person name="Long T.M."/>
            <person name="Aerts A.L."/>
            <person name="Barry K."/>
            <person name="Choi C."/>
            <person name="Clum A."/>
            <person name="Coughlan A.Y."/>
            <person name="Deshpande S."/>
            <person name="Douglass A.P."/>
            <person name="Hanson S.J."/>
            <person name="Klenk H.-P."/>
            <person name="Labutti K."/>
            <person name="Lapidus A."/>
            <person name="Lindquist E."/>
            <person name="Lipzen A."/>
            <person name="Meier-Kolthoff J.P."/>
            <person name="Ohm R.A."/>
            <person name="Otillar R.P."/>
            <person name="Pangilinan J."/>
            <person name="Peng Y."/>
            <person name="Rokas A."/>
            <person name="Rosa C.A."/>
            <person name="Scheuner C."/>
            <person name="Sibirny A.A."/>
            <person name="Slot J.C."/>
            <person name="Stielow J.B."/>
            <person name="Sun H."/>
            <person name="Kurtzman C.P."/>
            <person name="Blackwell M."/>
            <person name="Grigoriev I.V."/>
            <person name="Jeffries T.W."/>
        </authorList>
    </citation>
    <scope>NUCLEOTIDE SEQUENCE [LARGE SCALE GENOMIC DNA]</scope>
    <source>
        <strain evidence="3">NRRL Y-12698</strain>
    </source>
</reference>
<dbReference type="EMBL" id="KV454432">
    <property type="protein sequence ID" value="ODQ79377.1"/>
    <property type="molecule type" value="Genomic_DNA"/>
</dbReference>
<dbReference type="Gene3D" id="3.60.40.10">
    <property type="entry name" value="PPM-type phosphatase domain"/>
    <property type="match status" value="1"/>
</dbReference>
<organism evidence="2 3">
    <name type="scientific">Babjeviella inositovora NRRL Y-12698</name>
    <dbReference type="NCBI Taxonomy" id="984486"/>
    <lineage>
        <taxon>Eukaryota</taxon>
        <taxon>Fungi</taxon>
        <taxon>Dikarya</taxon>
        <taxon>Ascomycota</taxon>
        <taxon>Saccharomycotina</taxon>
        <taxon>Pichiomycetes</taxon>
        <taxon>Serinales incertae sedis</taxon>
        <taxon>Babjeviella</taxon>
    </lineage>
</organism>
<dbReference type="AlphaFoldDB" id="A0A1E3QQZ5"/>
<dbReference type="PANTHER" id="PTHR13832">
    <property type="entry name" value="PROTEIN PHOSPHATASE 2C"/>
    <property type="match status" value="1"/>
</dbReference>
<dbReference type="RefSeq" id="XP_018984705.1">
    <property type="nucleotide sequence ID" value="XM_019131811.1"/>
</dbReference>
<dbReference type="STRING" id="984486.A0A1E3QQZ5"/>
<dbReference type="SMART" id="SM00332">
    <property type="entry name" value="PP2Cc"/>
    <property type="match status" value="1"/>
</dbReference>
<protein>
    <recommendedName>
        <fullName evidence="1">PPM-type phosphatase domain-containing protein</fullName>
    </recommendedName>
</protein>
<dbReference type="PROSITE" id="PS51746">
    <property type="entry name" value="PPM_2"/>
    <property type="match status" value="1"/>
</dbReference>
<dbReference type="SUPFAM" id="SSF81606">
    <property type="entry name" value="PP2C-like"/>
    <property type="match status" value="1"/>
</dbReference>
<dbReference type="PANTHER" id="PTHR13832:SF589">
    <property type="entry name" value="[PYRUVATE DEHYDROGENASE [ACETYL-TRANSFERRING]]-PHOSPHATASE 2, MITOCHONDRIAL"/>
    <property type="match status" value="1"/>
</dbReference>
<dbReference type="Pfam" id="PF00481">
    <property type="entry name" value="PP2C"/>
    <property type="match status" value="2"/>
</dbReference>
<accession>A0A1E3QQZ5</accession>
<dbReference type="InterPro" id="IPR036457">
    <property type="entry name" value="PPM-type-like_dom_sf"/>
</dbReference>
<evidence type="ECO:0000259" key="1">
    <source>
        <dbReference type="PROSITE" id="PS51746"/>
    </source>
</evidence>
<dbReference type="InterPro" id="IPR001932">
    <property type="entry name" value="PPM-type_phosphatase-like_dom"/>
</dbReference>
<dbReference type="GeneID" id="30149664"/>